<reference evidence="1" key="1">
    <citation type="journal article" date="2019" name="bioRxiv">
        <title>The Genome of the Zebra Mussel, Dreissena polymorpha: A Resource for Invasive Species Research.</title>
        <authorList>
            <person name="McCartney M.A."/>
            <person name="Auch B."/>
            <person name="Kono T."/>
            <person name="Mallez S."/>
            <person name="Zhang Y."/>
            <person name="Obille A."/>
            <person name="Becker A."/>
            <person name="Abrahante J.E."/>
            <person name="Garbe J."/>
            <person name="Badalamenti J.P."/>
            <person name="Herman A."/>
            <person name="Mangelson H."/>
            <person name="Liachko I."/>
            <person name="Sullivan S."/>
            <person name="Sone E.D."/>
            <person name="Koren S."/>
            <person name="Silverstein K.A.T."/>
            <person name="Beckman K.B."/>
            <person name="Gohl D.M."/>
        </authorList>
    </citation>
    <scope>NUCLEOTIDE SEQUENCE</scope>
    <source>
        <strain evidence="1">Duluth1</strain>
        <tissue evidence="1">Whole animal</tissue>
    </source>
</reference>
<evidence type="ECO:0000313" key="1">
    <source>
        <dbReference type="EMBL" id="KAH3718935.1"/>
    </source>
</evidence>
<dbReference type="AlphaFoldDB" id="A0A9D4C8E4"/>
<keyword evidence="2" id="KW-1185">Reference proteome</keyword>
<comment type="caution">
    <text evidence="1">The sequence shown here is derived from an EMBL/GenBank/DDBJ whole genome shotgun (WGS) entry which is preliminary data.</text>
</comment>
<dbReference type="Proteomes" id="UP000828390">
    <property type="component" value="Unassembled WGS sequence"/>
</dbReference>
<evidence type="ECO:0000313" key="2">
    <source>
        <dbReference type="Proteomes" id="UP000828390"/>
    </source>
</evidence>
<reference evidence="1" key="2">
    <citation type="submission" date="2020-11" db="EMBL/GenBank/DDBJ databases">
        <authorList>
            <person name="McCartney M.A."/>
            <person name="Auch B."/>
            <person name="Kono T."/>
            <person name="Mallez S."/>
            <person name="Becker A."/>
            <person name="Gohl D.M."/>
            <person name="Silverstein K.A.T."/>
            <person name="Koren S."/>
            <person name="Bechman K.B."/>
            <person name="Herman A."/>
            <person name="Abrahante J.E."/>
            <person name="Garbe J."/>
        </authorList>
    </citation>
    <scope>NUCLEOTIDE SEQUENCE</scope>
    <source>
        <strain evidence="1">Duluth1</strain>
        <tissue evidence="1">Whole animal</tissue>
    </source>
</reference>
<organism evidence="1 2">
    <name type="scientific">Dreissena polymorpha</name>
    <name type="common">Zebra mussel</name>
    <name type="synonym">Mytilus polymorpha</name>
    <dbReference type="NCBI Taxonomy" id="45954"/>
    <lineage>
        <taxon>Eukaryota</taxon>
        <taxon>Metazoa</taxon>
        <taxon>Spiralia</taxon>
        <taxon>Lophotrochozoa</taxon>
        <taxon>Mollusca</taxon>
        <taxon>Bivalvia</taxon>
        <taxon>Autobranchia</taxon>
        <taxon>Heteroconchia</taxon>
        <taxon>Euheterodonta</taxon>
        <taxon>Imparidentia</taxon>
        <taxon>Neoheterodontei</taxon>
        <taxon>Myida</taxon>
        <taxon>Dreissenoidea</taxon>
        <taxon>Dreissenidae</taxon>
        <taxon>Dreissena</taxon>
    </lineage>
</organism>
<gene>
    <name evidence="1" type="ORF">DPMN_061761</name>
</gene>
<dbReference type="EMBL" id="JAIWYP010000013">
    <property type="protein sequence ID" value="KAH3718935.1"/>
    <property type="molecule type" value="Genomic_DNA"/>
</dbReference>
<accession>A0A9D4C8E4</accession>
<sequence length="144" mass="16470">MTSFSSLARDGTLLATYTDPALGAPRGLHVTLQARCWSVEACPTLYYRWAGRERVSWLRWLLRRMEWCGHGQSATAAPHHPSLWDRLGTTTSWCSEWNSVYICCWVGTTMLRMWGTSMTQKVSTSIDIQLAKQQHQSGLQELQY</sequence>
<proteinExistence type="predicted"/>
<name>A0A9D4C8E4_DREPO</name>
<protein>
    <submittedName>
        <fullName evidence="1">Uncharacterized protein</fullName>
    </submittedName>
</protein>